<protein>
    <submittedName>
        <fullName evidence="1">Uncharacterized protein</fullName>
    </submittedName>
</protein>
<organism evidence="1">
    <name type="scientific">gut metagenome</name>
    <dbReference type="NCBI Taxonomy" id="749906"/>
    <lineage>
        <taxon>unclassified sequences</taxon>
        <taxon>metagenomes</taxon>
        <taxon>organismal metagenomes</taxon>
    </lineage>
</organism>
<dbReference type="EMBL" id="AMCI01008184">
    <property type="protein sequence ID" value="EJW91433.1"/>
    <property type="molecule type" value="Genomic_DNA"/>
</dbReference>
<proteinExistence type="predicted"/>
<name>J9FAG8_9ZZZZ</name>
<evidence type="ECO:0000313" key="1">
    <source>
        <dbReference type="EMBL" id="EJW91433.1"/>
    </source>
</evidence>
<comment type="caution">
    <text evidence="1">The sequence shown here is derived from an EMBL/GenBank/DDBJ whole genome shotgun (WGS) entry which is preliminary data.</text>
</comment>
<gene>
    <name evidence="1" type="ORF">EVA_20459</name>
</gene>
<reference evidence="1" key="1">
    <citation type="journal article" date="2012" name="PLoS ONE">
        <title>Gene sets for utilization of primary and secondary nutrition supplies in the distal gut of endangered iberian lynx.</title>
        <authorList>
            <person name="Alcaide M."/>
            <person name="Messina E."/>
            <person name="Richter M."/>
            <person name="Bargiela R."/>
            <person name="Peplies J."/>
            <person name="Huws S.A."/>
            <person name="Newbold C.J."/>
            <person name="Golyshin P.N."/>
            <person name="Simon M.A."/>
            <person name="Lopez G."/>
            <person name="Yakimov M.M."/>
            <person name="Ferrer M."/>
        </authorList>
    </citation>
    <scope>NUCLEOTIDE SEQUENCE</scope>
</reference>
<sequence length="54" mass="5930">MSLRAACCSARRSSHFLVLTNVANFLSVNFSSFSLRYSLMSLTCASRPLNTLSP</sequence>
<dbReference type="AlphaFoldDB" id="J9FAG8"/>
<accession>J9FAG8</accession>